<evidence type="ECO:0000256" key="1">
    <source>
        <dbReference type="SAM" id="Coils"/>
    </source>
</evidence>
<name>A0A8S1NBY9_9CILI</name>
<sequence length="42" mass="5171">MQQFLSLKQLNEQKKQQQRNLISIQEQNSQVEQERQRQLSEQ</sequence>
<protein>
    <submittedName>
        <fullName evidence="2">Uncharacterized protein</fullName>
    </submittedName>
</protein>
<gene>
    <name evidence="2" type="ORF">PSON_ATCC_30995.1.T0560059</name>
</gene>
<dbReference type="AlphaFoldDB" id="A0A8S1NBY9"/>
<keyword evidence="3" id="KW-1185">Reference proteome</keyword>
<accession>A0A8S1NBY9</accession>
<evidence type="ECO:0000313" key="3">
    <source>
        <dbReference type="Proteomes" id="UP000692954"/>
    </source>
</evidence>
<keyword evidence="1" id="KW-0175">Coiled coil</keyword>
<organism evidence="2 3">
    <name type="scientific">Paramecium sonneborni</name>
    <dbReference type="NCBI Taxonomy" id="65129"/>
    <lineage>
        <taxon>Eukaryota</taxon>
        <taxon>Sar</taxon>
        <taxon>Alveolata</taxon>
        <taxon>Ciliophora</taxon>
        <taxon>Intramacronucleata</taxon>
        <taxon>Oligohymenophorea</taxon>
        <taxon>Peniculida</taxon>
        <taxon>Parameciidae</taxon>
        <taxon>Paramecium</taxon>
    </lineage>
</organism>
<dbReference type="Proteomes" id="UP000692954">
    <property type="component" value="Unassembled WGS sequence"/>
</dbReference>
<evidence type="ECO:0000313" key="2">
    <source>
        <dbReference type="EMBL" id="CAD8090527.1"/>
    </source>
</evidence>
<proteinExistence type="predicted"/>
<comment type="caution">
    <text evidence="2">The sequence shown here is derived from an EMBL/GenBank/DDBJ whole genome shotgun (WGS) entry which is preliminary data.</text>
</comment>
<reference evidence="2" key="1">
    <citation type="submission" date="2021-01" db="EMBL/GenBank/DDBJ databases">
        <authorList>
            <consortium name="Genoscope - CEA"/>
            <person name="William W."/>
        </authorList>
    </citation>
    <scope>NUCLEOTIDE SEQUENCE</scope>
</reference>
<dbReference type="EMBL" id="CAJJDN010000056">
    <property type="protein sequence ID" value="CAD8090527.1"/>
    <property type="molecule type" value="Genomic_DNA"/>
</dbReference>
<feature type="coiled-coil region" evidence="1">
    <location>
        <begin position="7"/>
        <end position="41"/>
    </location>
</feature>